<keyword evidence="3" id="KW-1185">Reference proteome</keyword>
<dbReference type="Pfam" id="PF15136">
    <property type="entry name" value="UPF0449"/>
    <property type="match status" value="1"/>
</dbReference>
<dbReference type="OrthoDB" id="6129359at2759"/>
<evidence type="ECO:0000313" key="4">
    <source>
        <dbReference type="RefSeq" id="XP_033710795.1"/>
    </source>
</evidence>
<dbReference type="GeneID" id="101327533"/>
<reference evidence="4" key="1">
    <citation type="submission" date="2025-08" db="UniProtKB">
        <authorList>
            <consortium name="RefSeq"/>
        </authorList>
    </citation>
    <scope>IDENTIFICATION</scope>
    <source>
        <tissue evidence="4">Spleen</tissue>
    </source>
</reference>
<evidence type="ECO:0000313" key="3">
    <source>
        <dbReference type="Proteomes" id="UP000245320"/>
    </source>
</evidence>
<feature type="compositionally biased region" description="Basic and acidic residues" evidence="2">
    <location>
        <begin position="266"/>
        <end position="277"/>
    </location>
</feature>
<feature type="region of interest" description="Disordered" evidence="2">
    <location>
        <begin position="259"/>
        <end position="341"/>
    </location>
</feature>
<dbReference type="InterPro" id="IPR028227">
    <property type="entry name" value="UPF0449"/>
</dbReference>
<evidence type="ECO:0000256" key="2">
    <source>
        <dbReference type="SAM" id="MobiDB-lite"/>
    </source>
</evidence>
<protein>
    <submittedName>
        <fullName evidence="4">UPF0449 protein C19orf25 homolog isoform X1</fullName>
    </submittedName>
</protein>
<gene>
    <name evidence="4" type="primary">C3H19orf25</name>
</gene>
<organism evidence="3 4">
    <name type="scientific">Tursiops truncatus</name>
    <name type="common">Atlantic bottle-nosed dolphin</name>
    <name type="synonym">Delphinus truncatus</name>
    <dbReference type="NCBI Taxonomy" id="9739"/>
    <lineage>
        <taxon>Eukaryota</taxon>
        <taxon>Metazoa</taxon>
        <taxon>Chordata</taxon>
        <taxon>Craniata</taxon>
        <taxon>Vertebrata</taxon>
        <taxon>Euteleostomi</taxon>
        <taxon>Mammalia</taxon>
        <taxon>Eutheria</taxon>
        <taxon>Laurasiatheria</taxon>
        <taxon>Artiodactyla</taxon>
        <taxon>Whippomorpha</taxon>
        <taxon>Cetacea</taxon>
        <taxon>Odontoceti</taxon>
        <taxon>Delphinidae</taxon>
        <taxon>Tursiops</taxon>
    </lineage>
</organism>
<dbReference type="InParanoid" id="A0A6J3R7K3"/>
<dbReference type="PANTHER" id="PTHR34766">
    <property type="entry name" value="UPF0449 PROTEIN C19ORF25"/>
    <property type="match status" value="1"/>
</dbReference>
<accession>A0A6J3R7K3</accession>
<comment type="similarity">
    <text evidence="1">Belongs to the UPF0449 family.</text>
</comment>
<evidence type="ECO:0000256" key="1">
    <source>
        <dbReference type="ARBA" id="ARBA00006137"/>
    </source>
</evidence>
<dbReference type="Proteomes" id="UP000245320">
    <property type="component" value="Chromosome 3"/>
</dbReference>
<dbReference type="CTD" id="109643003"/>
<dbReference type="PANTHER" id="PTHR34766:SF1">
    <property type="entry name" value="UPF0449 PROTEIN C19ORF25"/>
    <property type="match status" value="1"/>
</dbReference>
<name>A0A6J3R7K3_TURTR</name>
<feature type="compositionally biased region" description="Low complexity" evidence="2">
    <location>
        <begin position="293"/>
        <end position="306"/>
    </location>
</feature>
<sequence length="361" mass="39007">MGSKAKKRVVLPTRPAPPTVEQILEDVRGAPAEDLVFTAVAREDPPAPSGRAEDTEAQREQLYQQSRVYVATNQRLWRAGAQLKQQREELWRAREELEQEVHVRRLVPRPPSARRWLYSWGDRMGRGCTYLHVSGGTADPGGRCRVEGEPRQLGSGGSRQGGRGQVMHRIQHPARGVHLLLGPGPGVGVLCPLSGWPGGILRASDFGPPAPAADDCPATASAFLQEAHLLRALGPHWPAGLGDEAWLAPLQGLEKAEVALTGWPRPGERTPGPDRGQRGRPGRVLCPQSRWLRCSPRGSSGSSPHGPRGETGTQRPERHPGLPVRGAPTPALTAGRAGVGPPFPGEAGPWWWWAASFSPHI</sequence>
<proteinExistence type="inferred from homology"/>
<dbReference type="RefSeq" id="XP_033710795.1">
    <property type="nucleotide sequence ID" value="XM_033854904.1"/>
</dbReference>
<dbReference type="AlphaFoldDB" id="A0A6J3R7K3"/>